<sequence length="156" mass="17943">MAAAGESHGSSRRMYRTDSCSFLRRITGRSQSSQQLLLMEAVGGVTAFTHKNGRNDDDDDDDDMPLPGYERLSQSMRSPEDPDPIDRKRQKQKQKQKQVQKLMQYVFARRGGEEGDDDDAEAAAAKTEEERRRKKKKKRSSWLPDPEKRWPIQGWG</sequence>
<organism evidence="2">
    <name type="scientific">Ananas comosus var. bracteatus</name>
    <name type="common">red pineapple</name>
    <dbReference type="NCBI Taxonomy" id="296719"/>
    <lineage>
        <taxon>Eukaryota</taxon>
        <taxon>Viridiplantae</taxon>
        <taxon>Streptophyta</taxon>
        <taxon>Embryophyta</taxon>
        <taxon>Tracheophyta</taxon>
        <taxon>Spermatophyta</taxon>
        <taxon>Magnoliopsida</taxon>
        <taxon>Liliopsida</taxon>
        <taxon>Poales</taxon>
        <taxon>Bromeliaceae</taxon>
        <taxon>Bromelioideae</taxon>
        <taxon>Ananas</taxon>
    </lineage>
</organism>
<feature type="region of interest" description="Disordered" evidence="1">
    <location>
        <begin position="48"/>
        <end position="156"/>
    </location>
</feature>
<feature type="compositionally biased region" description="Basic and acidic residues" evidence="1">
    <location>
        <begin position="78"/>
        <end position="87"/>
    </location>
</feature>
<evidence type="ECO:0000313" key="2">
    <source>
        <dbReference type="EMBL" id="CAD1818278.1"/>
    </source>
</evidence>
<feature type="compositionally biased region" description="Basic residues" evidence="1">
    <location>
        <begin position="88"/>
        <end position="98"/>
    </location>
</feature>
<dbReference type="AlphaFoldDB" id="A0A6V7NIF0"/>
<name>A0A6V7NIF0_ANACO</name>
<dbReference type="EMBL" id="LR862138">
    <property type="protein sequence ID" value="CAD1818278.1"/>
    <property type="molecule type" value="Genomic_DNA"/>
</dbReference>
<evidence type="ECO:0000256" key="1">
    <source>
        <dbReference type="SAM" id="MobiDB-lite"/>
    </source>
</evidence>
<gene>
    <name evidence="2" type="ORF">CB5_LOCUS1489</name>
</gene>
<reference evidence="2" key="1">
    <citation type="submission" date="2020-07" db="EMBL/GenBank/DDBJ databases">
        <authorList>
            <person name="Lin J."/>
        </authorList>
    </citation>
    <scope>NUCLEOTIDE SEQUENCE</scope>
</reference>
<proteinExistence type="predicted"/>
<accession>A0A6V7NIF0</accession>
<protein>
    <submittedName>
        <fullName evidence="2">Uncharacterized protein</fullName>
    </submittedName>
</protein>